<dbReference type="InterPro" id="IPR007563">
    <property type="entry name" value="DUF554"/>
</dbReference>
<feature type="transmembrane region" description="Helical" evidence="1">
    <location>
        <begin position="109"/>
        <end position="131"/>
    </location>
</feature>
<accession>A0ABV2GCE9</accession>
<keyword evidence="1" id="KW-0812">Transmembrane</keyword>
<keyword evidence="3" id="KW-1185">Reference proteome</keyword>
<feature type="transmembrane region" description="Helical" evidence="1">
    <location>
        <begin position="224"/>
        <end position="244"/>
    </location>
</feature>
<dbReference type="EMBL" id="JBEPLW010000013">
    <property type="protein sequence ID" value="MET3575882.1"/>
    <property type="molecule type" value="Genomic_DNA"/>
</dbReference>
<feature type="transmembrane region" description="Helical" evidence="1">
    <location>
        <begin position="196"/>
        <end position="217"/>
    </location>
</feature>
<feature type="transmembrane region" description="Helical" evidence="1">
    <location>
        <begin position="6"/>
        <end position="31"/>
    </location>
</feature>
<protein>
    <submittedName>
        <fullName evidence="2">Membrane protein YqgA involved in biofilm formation</fullName>
    </submittedName>
</protein>
<proteinExistence type="predicted"/>
<sequence>MTERGIPMVLYGTLINVALIIIGSIIGRFLGNIPNRVKETVTYAIALAVVAIGVQMSFATSQIIMVIISIVLGAALGEWLDLDGQLNRLGAWMESKAGKSTRDSNRNSIAQGFITATLIFVIGSMSIIGAIDSGLRNDHDVLIAKGIIDGFTALILSSTLGIGVILAAVPVLLYQGAITLLSTQISAFIPDDMLQFFIREMTATGGLMIIAIGLNLIGLTKIRVANLIPGILVVAVVTGVLYGFGFMPVPGE</sequence>
<reference evidence="2 3" key="1">
    <citation type="submission" date="2024-06" db="EMBL/GenBank/DDBJ databases">
        <title>Genomic Encyclopedia of Type Strains, Phase IV (KMG-IV): sequencing the most valuable type-strain genomes for metagenomic binning, comparative biology and taxonomic classification.</title>
        <authorList>
            <person name="Goeker M."/>
        </authorList>
    </citation>
    <scope>NUCLEOTIDE SEQUENCE [LARGE SCALE GENOMIC DNA]</scope>
    <source>
        <strain evidence="2 3">DSM 26128</strain>
    </source>
</reference>
<evidence type="ECO:0000313" key="3">
    <source>
        <dbReference type="Proteomes" id="UP001549099"/>
    </source>
</evidence>
<organism evidence="2 3">
    <name type="scientific">Bhargavaea ullalensis</name>
    <dbReference type="NCBI Taxonomy" id="1265685"/>
    <lineage>
        <taxon>Bacteria</taxon>
        <taxon>Bacillati</taxon>
        <taxon>Bacillota</taxon>
        <taxon>Bacilli</taxon>
        <taxon>Bacillales</taxon>
        <taxon>Caryophanaceae</taxon>
        <taxon>Bhargavaea</taxon>
    </lineage>
</organism>
<evidence type="ECO:0000256" key="1">
    <source>
        <dbReference type="SAM" id="Phobius"/>
    </source>
</evidence>
<dbReference type="Pfam" id="PF04474">
    <property type="entry name" value="DUF554"/>
    <property type="match status" value="1"/>
</dbReference>
<dbReference type="Proteomes" id="UP001549099">
    <property type="component" value="Unassembled WGS sequence"/>
</dbReference>
<evidence type="ECO:0000313" key="2">
    <source>
        <dbReference type="EMBL" id="MET3575882.1"/>
    </source>
</evidence>
<feature type="transmembrane region" description="Helical" evidence="1">
    <location>
        <begin position="43"/>
        <end position="76"/>
    </location>
</feature>
<dbReference type="PANTHER" id="PTHR36111">
    <property type="entry name" value="INNER MEMBRANE PROTEIN-RELATED"/>
    <property type="match status" value="1"/>
</dbReference>
<gene>
    <name evidence="2" type="ORF">ABID49_001788</name>
</gene>
<dbReference type="PANTHER" id="PTHR36111:SF2">
    <property type="entry name" value="INNER MEMBRANE PROTEIN"/>
    <property type="match status" value="1"/>
</dbReference>
<keyword evidence="1" id="KW-1133">Transmembrane helix</keyword>
<comment type="caution">
    <text evidence="2">The sequence shown here is derived from an EMBL/GenBank/DDBJ whole genome shotgun (WGS) entry which is preliminary data.</text>
</comment>
<feature type="transmembrane region" description="Helical" evidence="1">
    <location>
        <begin position="151"/>
        <end position="176"/>
    </location>
</feature>
<keyword evidence="1" id="KW-0472">Membrane</keyword>
<name>A0ABV2GCE9_9BACL</name>